<keyword evidence="6" id="KW-1133">Transmembrane helix</keyword>
<keyword evidence="6" id="KW-0472">Membrane</keyword>
<feature type="region of interest" description="Disordered" evidence="5">
    <location>
        <begin position="89"/>
        <end position="111"/>
    </location>
</feature>
<evidence type="ECO:0000313" key="9">
    <source>
        <dbReference type="Proteomes" id="UP001054902"/>
    </source>
</evidence>
<keyword evidence="2" id="KW-1015">Disulfide bond</keyword>
<feature type="transmembrane region" description="Helical" evidence="6">
    <location>
        <begin position="221"/>
        <end position="245"/>
    </location>
</feature>
<accession>A0AAD3DEY4</accession>
<evidence type="ECO:0000256" key="6">
    <source>
        <dbReference type="SAM" id="Phobius"/>
    </source>
</evidence>
<evidence type="ECO:0000256" key="5">
    <source>
        <dbReference type="SAM" id="MobiDB-lite"/>
    </source>
</evidence>
<evidence type="ECO:0000256" key="3">
    <source>
        <dbReference type="ARBA" id="ARBA00023180"/>
    </source>
</evidence>
<evidence type="ECO:0000256" key="4">
    <source>
        <dbReference type="SAM" id="Coils"/>
    </source>
</evidence>
<evidence type="ECO:0000256" key="2">
    <source>
        <dbReference type="ARBA" id="ARBA00023157"/>
    </source>
</evidence>
<name>A0AAD3DEY4_9STRA</name>
<organism evidence="8 9">
    <name type="scientific">Chaetoceros tenuissimus</name>
    <dbReference type="NCBI Taxonomy" id="426638"/>
    <lineage>
        <taxon>Eukaryota</taxon>
        <taxon>Sar</taxon>
        <taxon>Stramenopiles</taxon>
        <taxon>Ochrophyta</taxon>
        <taxon>Bacillariophyta</taxon>
        <taxon>Coscinodiscophyceae</taxon>
        <taxon>Chaetocerotophycidae</taxon>
        <taxon>Chaetocerotales</taxon>
        <taxon>Chaetocerotaceae</taxon>
        <taxon>Chaetoceros</taxon>
    </lineage>
</organism>
<feature type="region of interest" description="Disordered" evidence="5">
    <location>
        <begin position="124"/>
        <end position="143"/>
    </location>
</feature>
<keyword evidence="4" id="KW-0175">Coiled coil</keyword>
<evidence type="ECO:0000313" key="8">
    <source>
        <dbReference type="EMBL" id="GFH62061.1"/>
    </source>
</evidence>
<dbReference type="EMBL" id="BLLK01000077">
    <property type="protein sequence ID" value="GFH62061.1"/>
    <property type="molecule type" value="Genomic_DNA"/>
</dbReference>
<keyword evidence="3" id="KW-0325">Glycoprotein</keyword>
<evidence type="ECO:0000256" key="1">
    <source>
        <dbReference type="ARBA" id="ARBA00022737"/>
    </source>
</evidence>
<proteinExistence type="predicted"/>
<feature type="transmembrane region" description="Helical" evidence="6">
    <location>
        <begin position="470"/>
        <end position="493"/>
    </location>
</feature>
<dbReference type="Gene3D" id="3.30.300.320">
    <property type="match status" value="2"/>
</dbReference>
<protein>
    <recommendedName>
        <fullName evidence="7">LNR domain-containing protein</fullName>
    </recommendedName>
</protein>
<dbReference type="InterPro" id="IPR000800">
    <property type="entry name" value="Notch_dom"/>
</dbReference>
<sequence length="820" mass="92752">MSIRNDIDSHLDDDLSYMVSLDGEDKDEEEGETKALLMKVMNENIANRRALNEQEKRHQEQIKRLEKAISLMSIQPRRTSILRSSAMTMNSFPDDKEEGAQEDNLGGPNPQLRTSFHDDAVSELDQHTRTSFSRSSLTRTKSYRKNDQAIDEIKPRGLQDDTFREAFPFSKTNILRMSTANIESFDDEGQRLFTNDEEENADDTNVKETVKMRFAEDTFSIMMLSPLFSWGYFLGLITFGFQIALASDYIYSFIKFTFIKQLSEEGNKFRFNIPIGVSTSVRFGQYCVALLSIFLSSDIQIAIQYLLIFRKGSDNLQILKENQIDKAVVIPSGGLMRNTIYFPKLRIGDSKRKDQKDEWHRVGPTLSSTSLPISKMFMLRAVYFPNILRFLQGIVVIVMLMILIIQNNDFIELLMNFSALFIIAQIDDIVFTLVRRGYFFGYQISEVASKIEKMEISEERKRGRQFFNSSFFKGSVILGFISMSMIVYVYAIARLQEKGIFLQIKYPGCIVSDNADFALIGDGICQKGELNNNECGFDGGDCEEFNIKYPGCSALLPLKVGDDICDDGNNYIECQYDGGDCCPFGDPTRLDKLDDFNKLKQTQRCDGGLYSTSLCDYDAGACDSLREQFPRCDFNKIGNHFSVTDNVPTLGDTFCESTLYNNENCGWEFGDCLECNSLVTDITLTGDGYCHGGWHNSNFCNSDGNDCDAFNARYPGCTEYTNAILDERKPLKLVPVLGNGACESFLYNNKDCGYENGDCLTFNILYPECADKIKELLDSGFPRTSLPILGDGICNSGLYMLPECGFEDGECEQCSFAIEK</sequence>
<feature type="coiled-coil region" evidence="4">
    <location>
        <begin position="48"/>
        <end position="75"/>
    </location>
</feature>
<keyword evidence="6" id="KW-0812">Transmembrane</keyword>
<dbReference type="SMART" id="SM00004">
    <property type="entry name" value="NL"/>
    <property type="match status" value="2"/>
</dbReference>
<comment type="caution">
    <text evidence="8">The sequence shown here is derived from an EMBL/GenBank/DDBJ whole genome shotgun (WGS) entry which is preliminary data.</text>
</comment>
<evidence type="ECO:0000259" key="7">
    <source>
        <dbReference type="SMART" id="SM00004"/>
    </source>
</evidence>
<feature type="compositionally biased region" description="Low complexity" evidence="5">
    <location>
        <begin position="129"/>
        <end position="140"/>
    </location>
</feature>
<gene>
    <name evidence="8" type="ORF">CTEN210_18537</name>
</gene>
<feature type="transmembrane region" description="Helical" evidence="6">
    <location>
        <begin position="387"/>
        <end position="407"/>
    </location>
</feature>
<dbReference type="Proteomes" id="UP001054902">
    <property type="component" value="Unassembled WGS sequence"/>
</dbReference>
<feature type="domain" description="LNR" evidence="7">
    <location>
        <begin position="545"/>
        <end position="582"/>
    </location>
</feature>
<feature type="domain" description="LNR" evidence="7">
    <location>
        <begin position="502"/>
        <end position="543"/>
    </location>
</feature>
<feature type="transmembrane region" description="Helical" evidence="6">
    <location>
        <begin position="413"/>
        <end position="434"/>
    </location>
</feature>
<keyword evidence="1" id="KW-0677">Repeat</keyword>
<dbReference type="AlphaFoldDB" id="A0AAD3DEY4"/>
<keyword evidence="9" id="KW-1185">Reference proteome</keyword>
<reference evidence="8 9" key="1">
    <citation type="journal article" date="2021" name="Sci. Rep.">
        <title>The genome of the diatom Chaetoceros tenuissimus carries an ancient integrated fragment of an extant virus.</title>
        <authorList>
            <person name="Hongo Y."/>
            <person name="Kimura K."/>
            <person name="Takaki Y."/>
            <person name="Yoshida Y."/>
            <person name="Baba S."/>
            <person name="Kobayashi G."/>
            <person name="Nagasaki K."/>
            <person name="Hano T."/>
            <person name="Tomaru Y."/>
        </authorList>
    </citation>
    <scope>NUCLEOTIDE SEQUENCE [LARGE SCALE GENOMIC DNA]</scope>
    <source>
        <strain evidence="8 9">NIES-3715</strain>
    </source>
</reference>